<dbReference type="Proteomes" id="UP000304953">
    <property type="component" value="Unassembled WGS sequence"/>
</dbReference>
<proteinExistence type="predicted"/>
<evidence type="ECO:0000313" key="1">
    <source>
        <dbReference type="EMBL" id="TGY95144.1"/>
    </source>
</evidence>
<keyword evidence="2" id="KW-1185">Reference proteome</keyword>
<evidence type="ECO:0000313" key="2">
    <source>
        <dbReference type="Proteomes" id="UP000304953"/>
    </source>
</evidence>
<name>A0AC61RT97_9FIRM</name>
<comment type="caution">
    <text evidence="1">The sequence shown here is derived from an EMBL/GenBank/DDBJ whole genome shotgun (WGS) entry which is preliminary data.</text>
</comment>
<protein>
    <submittedName>
        <fullName evidence="1">Carbon storage regulator CsrA</fullName>
    </submittedName>
</protein>
<reference evidence="1" key="1">
    <citation type="submission" date="2019-04" db="EMBL/GenBank/DDBJ databases">
        <title>Microbes associate with the intestines of laboratory mice.</title>
        <authorList>
            <person name="Navarre W."/>
            <person name="Wong E."/>
            <person name="Huang K."/>
            <person name="Tropini C."/>
            <person name="Ng K."/>
            <person name="Yu B."/>
        </authorList>
    </citation>
    <scope>NUCLEOTIDE SEQUENCE</scope>
    <source>
        <strain evidence="1">NM01_1-7b</strain>
    </source>
</reference>
<dbReference type="EMBL" id="SRYA01000034">
    <property type="protein sequence ID" value="TGY95144.1"/>
    <property type="molecule type" value="Genomic_DNA"/>
</dbReference>
<organism evidence="1 2">
    <name type="scientific">Petralouisia muris</name>
    <dbReference type="NCBI Taxonomy" id="3032872"/>
    <lineage>
        <taxon>Bacteria</taxon>
        <taxon>Bacillati</taxon>
        <taxon>Bacillota</taxon>
        <taxon>Clostridia</taxon>
        <taxon>Lachnospirales</taxon>
        <taxon>Lachnospiraceae</taxon>
        <taxon>Petralouisia</taxon>
    </lineage>
</organism>
<gene>
    <name evidence="1" type="primary">csrA</name>
    <name evidence="1" type="ORF">E5329_16400</name>
</gene>
<sequence>MLALTRKKGESIILNNDIEISILELRGDQVKIGISAPKEVPVYRKEVYLQIQKENEAASSAASLAALKEIL</sequence>
<accession>A0AC61RT97</accession>